<dbReference type="InterPro" id="IPR010428">
    <property type="entry name" value="Zincin_1"/>
</dbReference>
<dbReference type="CDD" id="cd12952">
    <property type="entry name" value="MMP_ACEL2062"/>
    <property type="match status" value="1"/>
</dbReference>
<reference evidence="1" key="1">
    <citation type="submission" date="2020-07" db="EMBL/GenBank/DDBJ databases">
        <title>Huge and variable diversity of episymbiotic CPR bacteria and DPANN archaea in groundwater ecosystems.</title>
        <authorList>
            <person name="He C.Y."/>
            <person name="Keren R."/>
            <person name="Whittaker M."/>
            <person name="Farag I.F."/>
            <person name="Doudna J."/>
            <person name="Cate J.H.D."/>
            <person name="Banfield J.F."/>
        </authorList>
    </citation>
    <scope>NUCLEOTIDE SEQUENCE</scope>
    <source>
        <strain evidence="1">NC_groundwater_672_Ag_B-0.1um_62_36</strain>
    </source>
</reference>
<evidence type="ECO:0000313" key="1">
    <source>
        <dbReference type="EMBL" id="MBI2877066.1"/>
    </source>
</evidence>
<dbReference type="EMBL" id="JACPRF010000280">
    <property type="protein sequence ID" value="MBI2877066.1"/>
    <property type="molecule type" value="Genomic_DNA"/>
</dbReference>
<sequence>MDRRRFEQLVEEALDTLPPFFQEKLENIGVLVESLPDRETQESFPGGLLLGLYRGVPHTQRSIFEPFRYPDLIFIYQRNIERICRTDEEIRQQVRHTVIHEIGHHFGLDDDELRRLEEEE</sequence>
<proteinExistence type="predicted"/>
<accession>A0A932CPS3</accession>
<dbReference type="InterPro" id="IPR038555">
    <property type="entry name" value="Zincin_1_sf"/>
</dbReference>
<dbReference type="AlphaFoldDB" id="A0A932CPS3"/>
<protein>
    <submittedName>
        <fullName evidence="1">Metallopeptidase family protein</fullName>
    </submittedName>
</protein>
<organism evidence="1 2">
    <name type="scientific">Tectimicrobiota bacterium</name>
    <dbReference type="NCBI Taxonomy" id="2528274"/>
    <lineage>
        <taxon>Bacteria</taxon>
        <taxon>Pseudomonadati</taxon>
        <taxon>Nitrospinota/Tectimicrobiota group</taxon>
        <taxon>Candidatus Tectimicrobiota</taxon>
    </lineage>
</organism>
<dbReference type="SUPFAM" id="SSF55486">
    <property type="entry name" value="Metalloproteases ('zincins'), catalytic domain"/>
    <property type="match status" value="1"/>
</dbReference>
<dbReference type="Pfam" id="PF06262">
    <property type="entry name" value="Zincin_1"/>
    <property type="match status" value="1"/>
</dbReference>
<name>A0A932CPS3_UNCTE</name>
<gene>
    <name evidence="1" type="ORF">HYY20_09315</name>
</gene>
<dbReference type="Proteomes" id="UP000769766">
    <property type="component" value="Unassembled WGS sequence"/>
</dbReference>
<evidence type="ECO:0000313" key="2">
    <source>
        <dbReference type="Proteomes" id="UP000769766"/>
    </source>
</evidence>
<comment type="caution">
    <text evidence="1">The sequence shown here is derived from an EMBL/GenBank/DDBJ whole genome shotgun (WGS) entry which is preliminary data.</text>
</comment>
<dbReference type="Gene3D" id="3.30.2010.20">
    <property type="match status" value="1"/>
</dbReference>